<organism evidence="1 2">
    <name type="scientific">Populus alba</name>
    <name type="common">White poplar</name>
    <dbReference type="NCBI Taxonomy" id="43335"/>
    <lineage>
        <taxon>Eukaryota</taxon>
        <taxon>Viridiplantae</taxon>
        <taxon>Streptophyta</taxon>
        <taxon>Embryophyta</taxon>
        <taxon>Tracheophyta</taxon>
        <taxon>Spermatophyta</taxon>
        <taxon>Magnoliopsida</taxon>
        <taxon>eudicotyledons</taxon>
        <taxon>Gunneridae</taxon>
        <taxon>Pentapetalae</taxon>
        <taxon>rosids</taxon>
        <taxon>fabids</taxon>
        <taxon>Malpighiales</taxon>
        <taxon>Salicaceae</taxon>
        <taxon>Saliceae</taxon>
        <taxon>Populus</taxon>
    </lineage>
</organism>
<keyword evidence="2" id="KW-1185">Reference proteome</keyword>
<reference evidence="1 2" key="1">
    <citation type="journal article" date="2024" name="Plant Biotechnol. J.">
        <title>Genome and CRISPR/Cas9 system of a widespread forest tree (Populus alba) in the world.</title>
        <authorList>
            <person name="Liu Y.J."/>
            <person name="Jiang P.F."/>
            <person name="Han X.M."/>
            <person name="Li X.Y."/>
            <person name="Wang H.M."/>
            <person name="Wang Y.J."/>
            <person name="Wang X.X."/>
            <person name="Zeng Q.Y."/>
        </authorList>
    </citation>
    <scope>NUCLEOTIDE SEQUENCE [LARGE SCALE GENOMIC DNA]</scope>
    <source>
        <strain evidence="2">cv. PAL-ZL1</strain>
    </source>
</reference>
<proteinExistence type="predicted"/>
<gene>
    <name evidence="1" type="ORF">D5086_027356</name>
</gene>
<accession>A0ACC4AV65</accession>
<name>A0ACC4AV65_POPAL</name>
<sequence>MNGMTPTAAIDELILDMHFTVEIARFAGYPSRHVHQIASAIIARAIRTFSARGIDPQSALPEDEWFVETARTAINKLLLGTSGSDTSEIDEDHSIIHDEMVSDSDETASSLSSIESFKSFGSANMGELDRTSTYYLAASIMMALLPFLTASKPKPTGVEMEGMKVEEAYFRSRNLQGARLPIPNGCSGNYVILQGIEI</sequence>
<protein>
    <submittedName>
        <fullName evidence="1">Uncharacterized protein</fullName>
    </submittedName>
</protein>
<evidence type="ECO:0000313" key="2">
    <source>
        <dbReference type="Proteomes" id="UP000309997"/>
    </source>
</evidence>
<dbReference type="EMBL" id="RCHU02000015">
    <property type="protein sequence ID" value="KAL3570107.1"/>
    <property type="molecule type" value="Genomic_DNA"/>
</dbReference>
<evidence type="ECO:0000313" key="1">
    <source>
        <dbReference type="EMBL" id="KAL3570107.1"/>
    </source>
</evidence>
<dbReference type="Proteomes" id="UP000309997">
    <property type="component" value="Unassembled WGS sequence"/>
</dbReference>
<comment type="caution">
    <text evidence="1">The sequence shown here is derived from an EMBL/GenBank/DDBJ whole genome shotgun (WGS) entry which is preliminary data.</text>
</comment>